<dbReference type="Proteomes" id="UP001589647">
    <property type="component" value="Unassembled WGS sequence"/>
</dbReference>
<sequence length="168" mass="17477">MTVIVLLVATLGFRLLGALGVRRFATWRVSAAHGLAVMLVMTGSAHFVPEGVTLMPNHGDLVRMVPPFVPFPAAVVYLTGVFELAGAVGLVLPATRGAAGLCLALLFVCLLPANIYAALSDVPFAGGEASPLWQRVPEQILYIAVALAARGRRATPAPEAAGPVAVQR</sequence>
<name>A0ABV5IPB4_9ACTN</name>
<evidence type="ECO:0000313" key="2">
    <source>
        <dbReference type="EMBL" id="MFB9206394.1"/>
    </source>
</evidence>
<evidence type="ECO:0000256" key="1">
    <source>
        <dbReference type="SAM" id="Phobius"/>
    </source>
</evidence>
<keyword evidence="1" id="KW-1133">Transmembrane helix</keyword>
<dbReference type="EMBL" id="JBHMEI010000037">
    <property type="protein sequence ID" value="MFB9206394.1"/>
    <property type="molecule type" value="Genomic_DNA"/>
</dbReference>
<accession>A0ABV5IPB4</accession>
<dbReference type="RefSeq" id="WP_189651070.1">
    <property type="nucleotide sequence ID" value="NZ_BMRC01000017.1"/>
</dbReference>
<evidence type="ECO:0000313" key="3">
    <source>
        <dbReference type="Proteomes" id="UP001589647"/>
    </source>
</evidence>
<proteinExistence type="predicted"/>
<keyword evidence="3" id="KW-1185">Reference proteome</keyword>
<organism evidence="2 3">
    <name type="scientific">Nonomuraea spiralis</name>
    <dbReference type="NCBI Taxonomy" id="46182"/>
    <lineage>
        <taxon>Bacteria</taxon>
        <taxon>Bacillati</taxon>
        <taxon>Actinomycetota</taxon>
        <taxon>Actinomycetes</taxon>
        <taxon>Streptosporangiales</taxon>
        <taxon>Streptosporangiaceae</taxon>
        <taxon>Nonomuraea</taxon>
    </lineage>
</organism>
<dbReference type="PANTHER" id="PTHR36974:SF1">
    <property type="entry name" value="DOXX FAMILY MEMBRANE PROTEIN"/>
    <property type="match status" value="1"/>
</dbReference>
<reference evidence="2 3" key="1">
    <citation type="submission" date="2024-09" db="EMBL/GenBank/DDBJ databases">
        <authorList>
            <person name="Sun Q."/>
            <person name="Mori K."/>
        </authorList>
    </citation>
    <scope>NUCLEOTIDE SEQUENCE [LARGE SCALE GENOMIC DNA]</scope>
    <source>
        <strain evidence="2 3">CCM 3426</strain>
    </source>
</reference>
<dbReference type="PANTHER" id="PTHR36974">
    <property type="entry name" value="MEMBRANE PROTEIN-RELATED"/>
    <property type="match status" value="1"/>
</dbReference>
<gene>
    <name evidence="2" type="ORF">ACFFV7_34720</name>
</gene>
<comment type="caution">
    <text evidence="2">The sequence shown here is derived from an EMBL/GenBank/DDBJ whole genome shotgun (WGS) entry which is preliminary data.</text>
</comment>
<evidence type="ECO:0008006" key="4">
    <source>
        <dbReference type="Google" id="ProtNLM"/>
    </source>
</evidence>
<protein>
    <recommendedName>
        <fullName evidence="4">DoxX family membrane protein</fullName>
    </recommendedName>
</protein>
<feature type="transmembrane region" description="Helical" evidence="1">
    <location>
        <begin position="68"/>
        <end position="92"/>
    </location>
</feature>
<feature type="transmembrane region" description="Helical" evidence="1">
    <location>
        <begin position="98"/>
        <end position="119"/>
    </location>
</feature>
<keyword evidence="1" id="KW-0812">Transmembrane</keyword>
<keyword evidence="1" id="KW-0472">Membrane</keyword>
<feature type="transmembrane region" description="Helical" evidence="1">
    <location>
        <begin position="27"/>
        <end position="48"/>
    </location>
</feature>